<keyword evidence="4" id="KW-0812">Transmembrane</keyword>
<dbReference type="PANTHER" id="PTHR43630:SF1">
    <property type="entry name" value="POLY-BETA-1,6-N-ACETYL-D-GLUCOSAMINE SYNTHASE"/>
    <property type="match status" value="1"/>
</dbReference>
<dbReference type="Gene3D" id="3.90.550.10">
    <property type="entry name" value="Spore Coat Polysaccharide Biosynthesis Protein SpsA, Chain A"/>
    <property type="match status" value="1"/>
</dbReference>
<name>A0A511JK68_9CELL</name>
<evidence type="ECO:0000256" key="2">
    <source>
        <dbReference type="ARBA" id="ARBA00022676"/>
    </source>
</evidence>
<dbReference type="Proteomes" id="UP000321049">
    <property type="component" value="Unassembled WGS sequence"/>
</dbReference>
<sequence length="477" mass="53120">MSGAETVFVVFSVLSFAYFVVLDLLYLTLTALAWVDLRKKLWRRNYLGLDEVFASPLTPGISVLVPAYNEEAGIVESVRSLLALRYPRHEVVVINDGSKDGTIDALVEAFDLVPVRQAIREGIATARIRTAYVSRPHPDLLVLDKENAGRSDALNAGVNAARYPYVCMIDADSLLEQDALLKIAKPLLDQPGSLVAAGGTVRVANGCRIENGQVLDVRLARNRLAVVQTLEYIRSFLVARVGWGRLNALGLISGAFGIYDRALLQTVGGLWVDTVGEDLELTLRLHRYLRERGEPYRIAFVDDPACWTEVPEDFATLGRQRRRWQRGLWESLRRHRTMIGNPRYGIVGVLVLVYFAVFEFLSPIFALLGLLLTAALWAAGVVSTGYFLSMLAVSVVLGVVLSTAALAIEELSFGRYKRRRDVLRLMAYTVVESIGYHQVHLTWRLLGYVDIVRGKTEWGEQKRRGLARPTPTAAPRP</sequence>
<dbReference type="InterPro" id="IPR029044">
    <property type="entry name" value="Nucleotide-diphossugar_trans"/>
</dbReference>
<dbReference type="OrthoDB" id="9797391at2"/>
<accession>A0A511JK68</accession>
<dbReference type="Pfam" id="PF13641">
    <property type="entry name" value="Glyco_tranf_2_3"/>
    <property type="match status" value="1"/>
</dbReference>
<keyword evidence="4" id="KW-1133">Transmembrane helix</keyword>
<evidence type="ECO:0000256" key="3">
    <source>
        <dbReference type="ARBA" id="ARBA00022679"/>
    </source>
</evidence>
<evidence type="ECO:0000313" key="6">
    <source>
        <dbReference type="Proteomes" id="UP000321049"/>
    </source>
</evidence>
<dbReference type="CDD" id="cd06423">
    <property type="entry name" value="CESA_like"/>
    <property type="match status" value="1"/>
</dbReference>
<feature type="transmembrane region" description="Helical" evidence="4">
    <location>
        <begin position="346"/>
        <end position="379"/>
    </location>
</feature>
<feature type="transmembrane region" description="Helical" evidence="4">
    <location>
        <begin position="385"/>
        <end position="408"/>
    </location>
</feature>
<keyword evidence="4" id="KW-0472">Membrane</keyword>
<reference evidence="5 6" key="1">
    <citation type="submission" date="2019-07" db="EMBL/GenBank/DDBJ databases">
        <title>Whole genome shotgun sequence of Cellulomonas terrae NBRC 100819.</title>
        <authorList>
            <person name="Hosoyama A."/>
            <person name="Uohara A."/>
            <person name="Ohji S."/>
            <person name="Ichikawa N."/>
        </authorList>
    </citation>
    <scope>NUCLEOTIDE SEQUENCE [LARGE SCALE GENOMIC DNA]</scope>
    <source>
        <strain evidence="5 6">NBRC 100819</strain>
    </source>
</reference>
<gene>
    <name evidence="5" type="ORF">CTE05_18810</name>
</gene>
<dbReference type="RefSeq" id="WP_146845863.1">
    <property type="nucleotide sequence ID" value="NZ_BJWH01000008.1"/>
</dbReference>
<dbReference type="SUPFAM" id="SSF53448">
    <property type="entry name" value="Nucleotide-diphospho-sugar transferases"/>
    <property type="match status" value="1"/>
</dbReference>
<organism evidence="5 6">
    <name type="scientific">Cellulomonas terrae</name>
    <dbReference type="NCBI Taxonomy" id="311234"/>
    <lineage>
        <taxon>Bacteria</taxon>
        <taxon>Bacillati</taxon>
        <taxon>Actinomycetota</taxon>
        <taxon>Actinomycetes</taxon>
        <taxon>Micrococcales</taxon>
        <taxon>Cellulomonadaceae</taxon>
        <taxon>Cellulomonas</taxon>
    </lineage>
</organism>
<proteinExistence type="inferred from homology"/>
<keyword evidence="2" id="KW-0328">Glycosyltransferase</keyword>
<evidence type="ECO:0000256" key="4">
    <source>
        <dbReference type="SAM" id="Phobius"/>
    </source>
</evidence>
<protein>
    <submittedName>
        <fullName evidence="5">Glycosyl transferase family 2</fullName>
    </submittedName>
</protein>
<feature type="transmembrane region" description="Helical" evidence="4">
    <location>
        <begin position="6"/>
        <end position="35"/>
    </location>
</feature>
<comment type="similarity">
    <text evidence="1">Belongs to the glycosyltransferase 2 family.</text>
</comment>
<dbReference type="EMBL" id="BJWH01000008">
    <property type="protein sequence ID" value="GEL98334.1"/>
    <property type="molecule type" value="Genomic_DNA"/>
</dbReference>
<dbReference type="PANTHER" id="PTHR43630">
    <property type="entry name" value="POLY-BETA-1,6-N-ACETYL-D-GLUCOSAMINE SYNTHASE"/>
    <property type="match status" value="1"/>
</dbReference>
<keyword evidence="3 5" id="KW-0808">Transferase</keyword>
<comment type="caution">
    <text evidence="5">The sequence shown here is derived from an EMBL/GenBank/DDBJ whole genome shotgun (WGS) entry which is preliminary data.</text>
</comment>
<dbReference type="AlphaFoldDB" id="A0A511JK68"/>
<evidence type="ECO:0000313" key="5">
    <source>
        <dbReference type="EMBL" id="GEL98334.1"/>
    </source>
</evidence>
<dbReference type="GO" id="GO:0016757">
    <property type="term" value="F:glycosyltransferase activity"/>
    <property type="evidence" value="ECO:0007669"/>
    <property type="project" value="UniProtKB-KW"/>
</dbReference>
<evidence type="ECO:0000256" key="1">
    <source>
        <dbReference type="ARBA" id="ARBA00006739"/>
    </source>
</evidence>
<keyword evidence="6" id="KW-1185">Reference proteome</keyword>